<accession>A0A0J9SG37</accession>
<evidence type="ECO:0000256" key="1">
    <source>
        <dbReference type="SAM" id="MobiDB-lite"/>
    </source>
</evidence>
<keyword evidence="2" id="KW-0812">Transmembrane</keyword>
<evidence type="ECO:0000313" key="3">
    <source>
        <dbReference type="EMBL" id="KMZ80892.1"/>
    </source>
</evidence>
<organism evidence="3 4">
    <name type="scientific">Plasmodium vivax India VII</name>
    <dbReference type="NCBI Taxonomy" id="1077284"/>
    <lineage>
        <taxon>Eukaryota</taxon>
        <taxon>Sar</taxon>
        <taxon>Alveolata</taxon>
        <taxon>Apicomplexa</taxon>
        <taxon>Aconoidasida</taxon>
        <taxon>Haemosporida</taxon>
        <taxon>Plasmodiidae</taxon>
        <taxon>Plasmodium</taxon>
        <taxon>Plasmodium (Plasmodium)</taxon>
    </lineage>
</organism>
<feature type="region of interest" description="Disordered" evidence="1">
    <location>
        <begin position="1"/>
        <end position="26"/>
    </location>
</feature>
<dbReference type="EMBL" id="KQ234266">
    <property type="protein sequence ID" value="KMZ80892.1"/>
    <property type="molecule type" value="Genomic_DNA"/>
</dbReference>
<feature type="compositionally biased region" description="Basic and acidic residues" evidence="1">
    <location>
        <begin position="1"/>
        <end position="21"/>
    </location>
</feature>
<name>A0A0J9SG37_PLAVI</name>
<feature type="region of interest" description="Disordered" evidence="1">
    <location>
        <begin position="61"/>
        <end position="110"/>
    </location>
</feature>
<protein>
    <submittedName>
        <fullName evidence="3">Uncharacterized protein</fullName>
    </submittedName>
</protein>
<keyword evidence="2" id="KW-1133">Transmembrane helix</keyword>
<evidence type="ECO:0000256" key="2">
    <source>
        <dbReference type="SAM" id="Phobius"/>
    </source>
</evidence>
<sequence>MERANELIHHGGRGDHPDERFKKKKRKKKKIRKNAFLFFLFLFLSGLVCLGPSTFFTSAKGININDPNGVNPPRNDRQLSEDNQKKKKKKGQDESDEFNKNQTNKSENAERGYLDLFNKNDGSDYKLNFMDGASLVNHTDIVKNGTFIFDAVNYLLKKLKEGPANAGTAVMHTLRPGKDAVSANEIKRLILIKLLKCVAALILLYIVIRLTFTFIRRLINLIIRFIFKIIKLCCCGGR</sequence>
<dbReference type="Proteomes" id="UP000053562">
    <property type="component" value="Unassembled WGS sequence"/>
</dbReference>
<feature type="transmembrane region" description="Helical" evidence="2">
    <location>
        <begin position="198"/>
        <end position="219"/>
    </location>
</feature>
<gene>
    <name evidence="3" type="ORF">PVIIG_02110</name>
</gene>
<dbReference type="OrthoDB" id="372681at2759"/>
<dbReference type="AlphaFoldDB" id="A0A0J9SG37"/>
<feature type="transmembrane region" description="Helical" evidence="2">
    <location>
        <begin position="35"/>
        <end position="56"/>
    </location>
</feature>
<feature type="compositionally biased region" description="Basic and acidic residues" evidence="1">
    <location>
        <begin position="74"/>
        <end position="84"/>
    </location>
</feature>
<proteinExistence type="predicted"/>
<keyword evidence="2" id="KW-0472">Membrane</keyword>
<reference evidence="3 4" key="1">
    <citation type="submission" date="2011-08" db="EMBL/GenBank/DDBJ databases">
        <title>The Genome Sequence of Plasmodium vivax India VII.</title>
        <authorList>
            <consortium name="The Broad Institute Genome Sequencing Platform"/>
            <consortium name="The Broad Institute Genome Sequencing Center for Infectious Disease"/>
            <person name="Neafsey D."/>
            <person name="Carlton J."/>
            <person name="Barnwell J."/>
            <person name="Collins W."/>
            <person name="Escalante A."/>
            <person name="Mullikin J."/>
            <person name="Saul A."/>
            <person name="Guigo R."/>
            <person name="Camara F."/>
            <person name="Young S.K."/>
            <person name="Zeng Q."/>
            <person name="Gargeya S."/>
            <person name="Fitzgerald M."/>
            <person name="Haas B."/>
            <person name="Abouelleil A."/>
            <person name="Alvarado L."/>
            <person name="Arachchi H.M."/>
            <person name="Berlin A."/>
            <person name="Brown A."/>
            <person name="Chapman S.B."/>
            <person name="Chen Z."/>
            <person name="Dunbar C."/>
            <person name="Freedman E."/>
            <person name="Gearin G."/>
            <person name="Gellesch M."/>
            <person name="Goldberg J."/>
            <person name="Griggs A."/>
            <person name="Gujja S."/>
            <person name="Heiman D."/>
            <person name="Howarth C."/>
            <person name="Larson L."/>
            <person name="Lui A."/>
            <person name="MacDonald P.J.P."/>
            <person name="Montmayeur A."/>
            <person name="Murphy C."/>
            <person name="Neiman D."/>
            <person name="Pearson M."/>
            <person name="Priest M."/>
            <person name="Roberts A."/>
            <person name="Saif S."/>
            <person name="Shea T."/>
            <person name="Shenoy N."/>
            <person name="Sisk P."/>
            <person name="Stolte C."/>
            <person name="Sykes S."/>
            <person name="Wortman J."/>
            <person name="Nusbaum C."/>
            <person name="Birren B."/>
        </authorList>
    </citation>
    <scope>NUCLEOTIDE SEQUENCE [LARGE SCALE GENOMIC DNA]</scope>
    <source>
        <strain evidence="3 4">India VII</strain>
    </source>
</reference>
<evidence type="ECO:0000313" key="4">
    <source>
        <dbReference type="Proteomes" id="UP000053562"/>
    </source>
</evidence>